<accession>A0A7W9F718</accession>
<dbReference type="Pfam" id="PF00326">
    <property type="entry name" value="Peptidase_S9"/>
    <property type="match status" value="1"/>
</dbReference>
<evidence type="ECO:0000256" key="1">
    <source>
        <dbReference type="ARBA" id="ARBA00022801"/>
    </source>
</evidence>
<gene>
    <name evidence="3" type="ORF">GGQ93_000272</name>
</gene>
<sequence length="785" mass="83877">MASALALACPSVVRADPLTVEVVLGLESYGRVAIDPSGAVAVFEERLSRIDLPRHDVEAEGANRYARLYRLDLDEAASPRPLLPMAENAGYTAGPFSPDGSRMVVFCLQDDAWRLGVVVLATGQVIWTEVAPDLGLWGRSVEWVGNDSLIVLGTADGSLPARLAGPRTEQARLLALRAAAMEGAAAAVMVGSDAKDTLAPRRLWRITATTGRASPIADGPFLDFEVSPDGRHVALLLDGPLLPPPAADASTEVRRARGLQIVSLEDRRLVSPPGTGDISTSLLAWSPRSDALLVVAIVGDRTRLLTVTPSGEVRDETPPGVTPVAAIDFQGMPTAEGGWLDDTPLVKGRTELGEGWFRADGGVRPISGLGPNARLVAEHPSGVLFNRARDLVRLDPDGGMTVLGAAGSSVDPGGPFGLRAMNGPMKRRFATLSQSDGRLCRVYADPTLDTACAVAAPGAAVSWSRGVSLDRSTQEDEPDVLRRQDEQGRTVIRRLNPELDRIEVAAPRRVSGPGGVGGWLYLPRDLSSKPPVIVVPYQGDAYDAPPWWMRRESTSLSMAPQLLVADGYAILIPDLPPTREPADGLAGRILAVVDAAGAEGLIDVERIGVWGWSFGAWSAVMGAAQSDRFDAVVALNGPMNFSTVIGDVGSTLRLEGGHPLAAAASARWLESGQAAMRTSYWSAADRYRRNSPFDQADRIHTPTLLVAGEYDLMLGQSEQLYGALHRLGRPVALTLLIGEEHGLRSPGNIRLYYRQVRQWFDRYLRPLEPPADHATAVPTLPSAPD</sequence>
<evidence type="ECO:0000313" key="3">
    <source>
        <dbReference type="EMBL" id="MBB5738581.1"/>
    </source>
</evidence>
<dbReference type="Gene3D" id="3.40.50.1820">
    <property type="entry name" value="alpha/beta hydrolase"/>
    <property type="match status" value="1"/>
</dbReference>
<dbReference type="RefSeq" id="WP_054766332.1">
    <property type="nucleotide sequence ID" value="NZ_CAJFZW010000014.1"/>
</dbReference>
<dbReference type="EMBL" id="JACHOQ010000001">
    <property type="protein sequence ID" value="MBB5738581.1"/>
    <property type="molecule type" value="Genomic_DNA"/>
</dbReference>
<dbReference type="InterPro" id="IPR001375">
    <property type="entry name" value="Peptidase_S9_cat"/>
</dbReference>
<dbReference type="PANTHER" id="PTHR42776">
    <property type="entry name" value="SERINE PEPTIDASE S9 FAMILY MEMBER"/>
    <property type="match status" value="1"/>
</dbReference>
<protein>
    <submittedName>
        <fullName evidence="3">Dienelactone hydrolase</fullName>
    </submittedName>
</protein>
<evidence type="ECO:0000313" key="4">
    <source>
        <dbReference type="Proteomes" id="UP000527324"/>
    </source>
</evidence>
<evidence type="ECO:0000259" key="2">
    <source>
        <dbReference type="Pfam" id="PF00326"/>
    </source>
</evidence>
<reference evidence="3 4" key="1">
    <citation type="submission" date="2020-08" db="EMBL/GenBank/DDBJ databases">
        <title>Genomic Encyclopedia of Type Strains, Phase IV (KMG-IV): sequencing the most valuable type-strain genomes for metagenomic binning, comparative biology and taxonomic classification.</title>
        <authorList>
            <person name="Goeker M."/>
        </authorList>
    </citation>
    <scope>NUCLEOTIDE SEQUENCE [LARGE SCALE GENOMIC DNA]</scope>
    <source>
        <strain evidence="3 4">DSM 4731</strain>
    </source>
</reference>
<name>A0A7W9F718_9CAUL</name>
<dbReference type="AlphaFoldDB" id="A0A7W9F718"/>
<keyword evidence="4" id="KW-1185">Reference proteome</keyword>
<dbReference type="SUPFAM" id="SSF53474">
    <property type="entry name" value="alpha/beta-Hydrolases"/>
    <property type="match status" value="1"/>
</dbReference>
<dbReference type="SUPFAM" id="SSF82171">
    <property type="entry name" value="DPP6 N-terminal domain-like"/>
    <property type="match status" value="1"/>
</dbReference>
<dbReference type="GO" id="GO:0006508">
    <property type="term" value="P:proteolysis"/>
    <property type="evidence" value="ECO:0007669"/>
    <property type="project" value="InterPro"/>
</dbReference>
<proteinExistence type="predicted"/>
<organism evidence="3 4">
    <name type="scientific">Brevundimonas aurantiaca</name>
    <dbReference type="NCBI Taxonomy" id="74316"/>
    <lineage>
        <taxon>Bacteria</taxon>
        <taxon>Pseudomonadati</taxon>
        <taxon>Pseudomonadota</taxon>
        <taxon>Alphaproteobacteria</taxon>
        <taxon>Caulobacterales</taxon>
        <taxon>Caulobacteraceae</taxon>
        <taxon>Brevundimonas</taxon>
    </lineage>
</organism>
<keyword evidence="1 3" id="KW-0378">Hydrolase</keyword>
<comment type="caution">
    <text evidence="3">The sequence shown here is derived from an EMBL/GenBank/DDBJ whole genome shotgun (WGS) entry which is preliminary data.</text>
</comment>
<dbReference type="InterPro" id="IPR029058">
    <property type="entry name" value="AB_hydrolase_fold"/>
</dbReference>
<dbReference type="GO" id="GO:0004252">
    <property type="term" value="F:serine-type endopeptidase activity"/>
    <property type="evidence" value="ECO:0007669"/>
    <property type="project" value="TreeGrafter"/>
</dbReference>
<feature type="domain" description="Peptidase S9 prolyl oligopeptidase catalytic" evidence="2">
    <location>
        <begin position="589"/>
        <end position="764"/>
    </location>
</feature>
<dbReference type="Proteomes" id="UP000527324">
    <property type="component" value="Unassembled WGS sequence"/>
</dbReference>
<dbReference type="PANTHER" id="PTHR42776:SF28">
    <property type="entry name" value="GLUTAMYL ENDOPEPTIDASE, CHLOROPLASTIC-RELATED"/>
    <property type="match status" value="1"/>
</dbReference>